<feature type="region of interest" description="Disordered" evidence="12">
    <location>
        <begin position="501"/>
        <end position="543"/>
    </location>
</feature>
<keyword evidence="13" id="KW-1185">Reference proteome</keyword>
<evidence type="ECO:0000256" key="6">
    <source>
        <dbReference type="ARBA" id="ARBA00022741"/>
    </source>
</evidence>
<dbReference type="CDD" id="cd11739">
    <property type="entry name" value="ASKHA_NBD_HSP70_HSPH1"/>
    <property type="match status" value="1"/>
</dbReference>
<protein>
    <recommendedName>
        <fullName evidence="3">Heat shock protein 105 kDa</fullName>
    </recommendedName>
    <alternativeName>
        <fullName evidence="10">Heat shock 110 kDa protein</fullName>
    </alternativeName>
</protein>
<feature type="region of interest" description="Disordered" evidence="12">
    <location>
        <begin position="753"/>
        <end position="815"/>
    </location>
</feature>
<dbReference type="Pfam" id="PF00012">
    <property type="entry name" value="HSP70"/>
    <property type="match status" value="1"/>
</dbReference>
<accession>A0ABM0HWD0</accession>
<dbReference type="Gene3D" id="2.60.34.10">
    <property type="entry name" value="Substrate Binding Domain Of DNAk, Chain A, domain 1"/>
    <property type="match status" value="1"/>
</dbReference>
<dbReference type="GeneID" id="101392810"/>
<dbReference type="SUPFAM" id="SSF100934">
    <property type="entry name" value="Heat shock protein 70kD (HSP70), C-terminal subdomain"/>
    <property type="match status" value="2"/>
</dbReference>
<dbReference type="SUPFAM" id="SSF53067">
    <property type="entry name" value="Actin-like ATPase domain"/>
    <property type="match status" value="2"/>
</dbReference>
<sequence length="815" mass="91994">MSVVGLDVGSQSCYIAVARAGGIETIANEFSDRCTPSVISFGSKNRTIGVAAKNQQITHANNTVSNFKRFHGRAFNDPFIQKEKENLSYDLVPMKNGGVGIKVMYMDEEHLFSVEQITAMLLTKLKETAENNLKKPVTDCVISVPSFFTDAERRSVLDAAQIVGLNCLRLMNDMTAVALNYGIYKQDLPGLDEKPRIVVFVDMGHSAFQVSACAFNKGKLKVLGTAFDPFLGGKNFDEKLVEHFCAEFKTKYKLDAKSKIRALLRLYQECEKLKKLMSSNSTDLPLNIECFMNDKDVSGKMNRAQFEELCAELLQKIEVPLYSLMEQTQLKVEDVSAVEIVGGTTRIPAVKEKIARFFGKDVSTTLNADEAVARGCALQCAILSPAFKVREFSVTDAVPFPISLIWNNDSEDTEGVHEVFSRNHAAPFSKVLTFLRRGPFELEAFYSDPQGVPYPEAKIGRFIVQNVSAQKDGEKSKVKVKVRVNTHGIFTISTASMVEKVPAEEKEASSAEADMECQNQRPPENPDTDANEKKVDQPPEAKKPKIKMVNVELPIEANLVWQLGKELLNMYIETEGKMIMQDKLEKERNDAKNAVEEYVYEFRDKLCGPYEKFISEQDHQNFLKLLTETENWLYEEGEDQAKQAYVDKLEELMKIGTPINIRFQEAEERPKVFEELGQRLQHYAKIAADFRNNDEKYNHIDESEMKKVEKSVNEVMEWMNNVMNAQAKKSLDQDPVVHAQEIKAKIKELNNTCEPVVTQPKPKIESPKLERTPNGPNTDKKEEDLEGKNNFGAEPPHQNGECYPNEKSSVNMDLD</sequence>
<keyword evidence="8" id="KW-0007">Acetylation</keyword>
<dbReference type="InterPro" id="IPR018181">
    <property type="entry name" value="Heat_shock_70_CS"/>
</dbReference>
<dbReference type="PRINTS" id="PR00301">
    <property type="entry name" value="HEATSHOCK70"/>
</dbReference>
<comment type="subunit">
    <text evidence="11">Interacts with HSPA8/HSC70. Interacts with HSPA1A (via NBD) and HSPA1B (via NBD).</text>
</comment>
<dbReference type="InterPro" id="IPR029047">
    <property type="entry name" value="HSP70_peptide-bd_sf"/>
</dbReference>
<evidence type="ECO:0000256" key="4">
    <source>
        <dbReference type="ARBA" id="ARBA00022490"/>
    </source>
</evidence>
<feature type="compositionally biased region" description="Basic and acidic residues" evidence="12">
    <location>
        <begin position="762"/>
        <end position="771"/>
    </location>
</feature>
<evidence type="ECO:0000313" key="13">
    <source>
        <dbReference type="Proteomes" id="UP000694910"/>
    </source>
</evidence>
<feature type="compositionally biased region" description="Basic and acidic residues" evidence="12">
    <location>
        <begin position="530"/>
        <end position="543"/>
    </location>
</feature>
<evidence type="ECO:0000256" key="2">
    <source>
        <dbReference type="ARBA" id="ARBA00007381"/>
    </source>
</evidence>
<dbReference type="Proteomes" id="UP000694910">
    <property type="component" value="Unplaced"/>
</dbReference>
<dbReference type="RefSeq" id="XP_004435361.1">
    <property type="nucleotide sequence ID" value="XM_004435304.2"/>
</dbReference>
<feature type="compositionally biased region" description="Polar residues" evidence="12">
    <location>
        <begin position="806"/>
        <end position="815"/>
    </location>
</feature>
<comment type="similarity">
    <text evidence="2">Belongs to the heat shock protein 70 family.</text>
</comment>
<proteinExistence type="inferred from homology"/>
<dbReference type="Gene3D" id="3.30.30.30">
    <property type="match status" value="1"/>
</dbReference>
<evidence type="ECO:0000256" key="1">
    <source>
        <dbReference type="ARBA" id="ARBA00004496"/>
    </source>
</evidence>
<keyword evidence="4" id="KW-0963">Cytoplasm</keyword>
<evidence type="ECO:0000256" key="3">
    <source>
        <dbReference type="ARBA" id="ARBA00016693"/>
    </source>
</evidence>
<evidence type="ECO:0000256" key="11">
    <source>
        <dbReference type="ARBA" id="ARBA00046487"/>
    </source>
</evidence>
<evidence type="ECO:0000256" key="8">
    <source>
        <dbReference type="ARBA" id="ARBA00022990"/>
    </source>
</evidence>
<dbReference type="SUPFAM" id="SSF100920">
    <property type="entry name" value="Heat shock protein 70kD (HSP70), peptide-binding domain"/>
    <property type="match status" value="1"/>
</dbReference>
<keyword evidence="5" id="KW-0597">Phosphoprotein</keyword>
<keyword evidence="6" id="KW-0547">Nucleotide-binding</keyword>
<evidence type="ECO:0000256" key="9">
    <source>
        <dbReference type="ARBA" id="ARBA00023016"/>
    </source>
</evidence>
<evidence type="ECO:0000313" key="14">
    <source>
        <dbReference type="RefSeq" id="XP_004435361.1"/>
    </source>
</evidence>
<gene>
    <name evidence="14" type="primary">LOC101392810</name>
</gene>
<organism evidence="13 14">
    <name type="scientific">Ceratotherium simum simum</name>
    <name type="common">Southern white rhinoceros</name>
    <dbReference type="NCBI Taxonomy" id="73337"/>
    <lineage>
        <taxon>Eukaryota</taxon>
        <taxon>Metazoa</taxon>
        <taxon>Chordata</taxon>
        <taxon>Craniata</taxon>
        <taxon>Vertebrata</taxon>
        <taxon>Euteleostomi</taxon>
        <taxon>Mammalia</taxon>
        <taxon>Eutheria</taxon>
        <taxon>Laurasiatheria</taxon>
        <taxon>Perissodactyla</taxon>
        <taxon>Rhinocerotidae</taxon>
        <taxon>Ceratotherium</taxon>
    </lineage>
</organism>
<dbReference type="PROSITE" id="PS01036">
    <property type="entry name" value="HSP70_3"/>
    <property type="match status" value="1"/>
</dbReference>
<reference evidence="14" key="1">
    <citation type="submission" date="2025-08" db="UniProtKB">
        <authorList>
            <consortium name="RefSeq"/>
        </authorList>
    </citation>
    <scope>IDENTIFICATION</scope>
</reference>
<keyword evidence="7" id="KW-0067">ATP-binding</keyword>
<feature type="compositionally biased region" description="Basic and acidic residues" evidence="12">
    <location>
        <begin position="778"/>
        <end position="787"/>
    </location>
</feature>
<dbReference type="InterPro" id="IPR029048">
    <property type="entry name" value="HSP70_C_sf"/>
</dbReference>
<dbReference type="Gene3D" id="1.20.1270.10">
    <property type="match status" value="2"/>
</dbReference>
<name>A0ABM0HWD0_CERSS</name>
<dbReference type="Gene3D" id="3.30.420.40">
    <property type="match status" value="2"/>
</dbReference>
<dbReference type="InterPro" id="IPR043129">
    <property type="entry name" value="ATPase_NBD"/>
</dbReference>
<keyword evidence="9 14" id="KW-0346">Stress response</keyword>
<dbReference type="InterPro" id="IPR042053">
    <property type="entry name" value="HSPH1_NBD"/>
</dbReference>
<dbReference type="InterPro" id="IPR013126">
    <property type="entry name" value="Hsp_70_fam"/>
</dbReference>
<evidence type="ECO:0000256" key="12">
    <source>
        <dbReference type="SAM" id="MobiDB-lite"/>
    </source>
</evidence>
<evidence type="ECO:0000256" key="10">
    <source>
        <dbReference type="ARBA" id="ARBA00033129"/>
    </source>
</evidence>
<comment type="subcellular location">
    <subcellularLocation>
        <location evidence="1">Cytoplasm</location>
    </subcellularLocation>
</comment>
<dbReference type="Gene3D" id="3.90.640.10">
    <property type="entry name" value="Actin, Chain A, domain 4"/>
    <property type="match status" value="1"/>
</dbReference>
<dbReference type="PANTHER" id="PTHR45639:SF2">
    <property type="entry name" value="HEAT SHOCK PROTEIN 105 KDA"/>
    <property type="match status" value="1"/>
</dbReference>
<evidence type="ECO:0000256" key="7">
    <source>
        <dbReference type="ARBA" id="ARBA00022840"/>
    </source>
</evidence>
<dbReference type="PANTHER" id="PTHR45639">
    <property type="entry name" value="HSC70CB, ISOFORM G-RELATED"/>
    <property type="match status" value="1"/>
</dbReference>
<evidence type="ECO:0000256" key="5">
    <source>
        <dbReference type="ARBA" id="ARBA00022553"/>
    </source>
</evidence>